<reference evidence="3" key="2">
    <citation type="submission" date="2021-04" db="EMBL/GenBank/DDBJ databases">
        <authorList>
            <person name="Gilroy R."/>
        </authorList>
    </citation>
    <scope>NUCLEOTIDE SEQUENCE</scope>
    <source>
        <strain evidence="3">ChiHjej13B12-24818</strain>
    </source>
</reference>
<protein>
    <submittedName>
        <fullName evidence="3">Bax inhibitor-1/YccA family protein</fullName>
    </submittedName>
</protein>
<comment type="caution">
    <text evidence="3">The sequence shown here is derived from an EMBL/GenBank/DDBJ whole genome shotgun (WGS) entry which is preliminary data.</text>
</comment>
<sequence>MARHNIVFGRDQAVQQGHSGPQFSQSGQGPAQGAQWSSGFAPERPEQLEAMYARPAATGHHTGRMSSRDALNAITATLGTVMVVGFVVAMTPAVFGFIGGAEGAQLGLVLATGAMIVGLIGGFITALVNIFKKQPSPALVLAYAGLEGLFLGGISGLMEFVRPGIALQAVFGTLAVAGTVLVMYRFGILRTSPKLNKIFGVAIVAYLLFMLVNIGYMLMVGDSLRTGWIGLVIGGLAVAMASYSLVMDFEDVERATKAGVPRVYAWRCAFGLAVTMIWLYIEILRIIAILRGD</sequence>
<feature type="transmembrane region" description="Helical" evidence="2">
    <location>
        <begin position="73"/>
        <end position="98"/>
    </location>
</feature>
<feature type="transmembrane region" description="Helical" evidence="2">
    <location>
        <begin position="104"/>
        <end position="131"/>
    </location>
</feature>
<dbReference type="InterPro" id="IPR010539">
    <property type="entry name" value="BaxI_1-like"/>
</dbReference>
<feature type="region of interest" description="Disordered" evidence="1">
    <location>
        <begin position="10"/>
        <end position="39"/>
    </location>
</feature>
<feature type="transmembrane region" description="Helical" evidence="2">
    <location>
        <begin position="164"/>
        <end position="186"/>
    </location>
</feature>
<gene>
    <name evidence="3" type="ORF">H9786_07695</name>
</gene>
<reference evidence="3" key="1">
    <citation type="journal article" date="2021" name="PeerJ">
        <title>Extensive microbial diversity within the chicken gut microbiome revealed by metagenomics and culture.</title>
        <authorList>
            <person name="Gilroy R."/>
            <person name="Ravi A."/>
            <person name="Getino M."/>
            <person name="Pursley I."/>
            <person name="Horton D.L."/>
            <person name="Alikhan N.F."/>
            <person name="Baker D."/>
            <person name="Gharbi K."/>
            <person name="Hall N."/>
            <person name="Watson M."/>
            <person name="Adriaenssens E.M."/>
            <person name="Foster-Nyarko E."/>
            <person name="Jarju S."/>
            <person name="Secka A."/>
            <person name="Antonio M."/>
            <person name="Oren A."/>
            <person name="Chaudhuri R.R."/>
            <person name="La Ragione R."/>
            <person name="Hildebrand F."/>
            <person name="Pallen M.J."/>
        </authorList>
    </citation>
    <scope>NUCLEOTIDE SEQUENCE</scope>
    <source>
        <strain evidence="3">ChiHjej13B12-24818</strain>
    </source>
</reference>
<dbReference type="PANTHER" id="PTHR41282">
    <property type="entry name" value="CONSERVED TRANSMEMBRANE PROTEIN-RELATED"/>
    <property type="match status" value="1"/>
</dbReference>
<evidence type="ECO:0000256" key="1">
    <source>
        <dbReference type="SAM" id="MobiDB-lite"/>
    </source>
</evidence>
<name>A0A9D2RNQ0_9MICO</name>
<dbReference type="Pfam" id="PF12811">
    <property type="entry name" value="BaxI_1"/>
    <property type="match status" value="1"/>
</dbReference>
<dbReference type="AlphaFoldDB" id="A0A9D2RNQ0"/>
<proteinExistence type="predicted"/>
<dbReference type="PANTHER" id="PTHR41282:SF1">
    <property type="entry name" value="CONSERVED TRANSMEMBRANE PROTEIN-RELATED"/>
    <property type="match status" value="1"/>
</dbReference>
<keyword evidence="2" id="KW-1133">Transmembrane helix</keyword>
<feature type="compositionally biased region" description="Low complexity" evidence="1">
    <location>
        <begin position="15"/>
        <end position="39"/>
    </location>
</feature>
<evidence type="ECO:0000313" key="4">
    <source>
        <dbReference type="Proteomes" id="UP000823823"/>
    </source>
</evidence>
<accession>A0A9D2RNQ0</accession>
<organism evidence="3 4">
    <name type="scientific">Candidatus Brachybacterium merdavium</name>
    <dbReference type="NCBI Taxonomy" id="2838513"/>
    <lineage>
        <taxon>Bacteria</taxon>
        <taxon>Bacillati</taxon>
        <taxon>Actinomycetota</taxon>
        <taxon>Actinomycetes</taxon>
        <taxon>Micrococcales</taxon>
        <taxon>Dermabacteraceae</taxon>
        <taxon>Brachybacterium</taxon>
    </lineage>
</organism>
<feature type="transmembrane region" description="Helical" evidence="2">
    <location>
        <begin position="268"/>
        <end position="290"/>
    </location>
</feature>
<evidence type="ECO:0000256" key="2">
    <source>
        <dbReference type="SAM" id="Phobius"/>
    </source>
</evidence>
<feature type="transmembrane region" description="Helical" evidence="2">
    <location>
        <begin position="138"/>
        <end position="158"/>
    </location>
</feature>
<feature type="transmembrane region" description="Helical" evidence="2">
    <location>
        <begin position="227"/>
        <end position="247"/>
    </location>
</feature>
<dbReference type="Proteomes" id="UP000823823">
    <property type="component" value="Unassembled WGS sequence"/>
</dbReference>
<keyword evidence="2" id="KW-0472">Membrane</keyword>
<dbReference type="EMBL" id="DWZH01000055">
    <property type="protein sequence ID" value="HJB10400.1"/>
    <property type="molecule type" value="Genomic_DNA"/>
</dbReference>
<feature type="transmembrane region" description="Helical" evidence="2">
    <location>
        <begin position="198"/>
        <end position="221"/>
    </location>
</feature>
<keyword evidence="2" id="KW-0812">Transmembrane</keyword>
<evidence type="ECO:0000313" key="3">
    <source>
        <dbReference type="EMBL" id="HJB10400.1"/>
    </source>
</evidence>